<feature type="region of interest" description="Disordered" evidence="2">
    <location>
        <begin position="53"/>
        <end position="75"/>
    </location>
</feature>
<keyword evidence="1" id="KW-0863">Zinc-finger</keyword>
<dbReference type="InterPro" id="IPR007527">
    <property type="entry name" value="Znf_SWIM"/>
</dbReference>
<comment type="caution">
    <text evidence="4">The sequence shown here is derived from an EMBL/GenBank/DDBJ whole genome shotgun (WGS) entry which is preliminary data.</text>
</comment>
<evidence type="ECO:0000259" key="3">
    <source>
        <dbReference type="PROSITE" id="PS50966"/>
    </source>
</evidence>
<gene>
    <name evidence="4" type="ORF">GS429_03935</name>
</gene>
<feature type="domain" description="SWIM-type" evidence="3">
    <location>
        <begin position="390"/>
        <end position="426"/>
    </location>
</feature>
<keyword evidence="1" id="KW-0479">Metal-binding</keyword>
<dbReference type="AlphaFoldDB" id="A0A6B0VI80"/>
<keyword evidence="1" id="KW-0862">Zinc</keyword>
<dbReference type="PROSITE" id="PS50966">
    <property type="entry name" value="ZF_SWIM"/>
    <property type="match status" value="1"/>
</dbReference>
<accession>A0A6B0VI80</accession>
<dbReference type="EMBL" id="WUYX01000015">
    <property type="protein sequence ID" value="MXV61224.1"/>
    <property type="molecule type" value="Genomic_DNA"/>
</dbReference>
<sequence>MPTFARSGSGSGKWHIVGPDGCRYGRQIVPEDGAPDETVSAADIVAYESPNVPENAQAREKNSQSPEAALSLRGNTHDQRLVFPAAIRESDTDCCALCRQTLENHQKRRSAVISELKAVTPRRNLEWDRTEDETRRACDWCRASEYTTFRSEALETTVCPVCRRLFETPLGEPANGDSPEGDRLPDTPTDQITPIVFGTDRPEFDPSELVGSNRPVLKFREKHTNAELVLELERTGHGFAADGIAALEEIRAEYTQRTAEETDVRLDIGTPPRTATLKGIRPTDRLDVVTDCCDAIGDPGYWFPLGWPEQGYVHRRGSDPTIPGTDPVVEAFPRVKARQSESAVETDILRSLTEPGRYQRGERYYERGAVTDVERVDDELRATVRGSRPYDVQVTLSNDSYVEGQCSCPDDATPCKHIVAAVLASGDVDVIGADRPLREVLESTPPAELRKLLRTLAEDDVSVRKRIYEELSDEENTTRR</sequence>
<dbReference type="RefSeq" id="WP_328821232.1">
    <property type="nucleotide sequence ID" value="NZ_WUYX01000015.1"/>
</dbReference>
<evidence type="ECO:0000313" key="5">
    <source>
        <dbReference type="Proteomes" id="UP000434101"/>
    </source>
</evidence>
<proteinExistence type="predicted"/>
<dbReference type="GO" id="GO:0008270">
    <property type="term" value="F:zinc ion binding"/>
    <property type="evidence" value="ECO:0007669"/>
    <property type="project" value="UniProtKB-KW"/>
</dbReference>
<name>A0A6B0VI80_9EURY</name>
<feature type="region of interest" description="Disordered" evidence="2">
    <location>
        <begin position="169"/>
        <end position="188"/>
    </location>
</feature>
<evidence type="ECO:0000256" key="2">
    <source>
        <dbReference type="SAM" id="MobiDB-lite"/>
    </source>
</evidence>
<evidence type="ECO:0000313" key="4">
    <source>
        <dbReference type="EMBL" id="MXV61224.1"/>
    </source>
</evidence>
<reference evidence="4 5" key="1">
    <citation type="submission" date="2020-01" db="EMBL/GenBank/DDBJ databases">
        <title>Natronorubrum sp. JWXQ-INN 674 isolated from Inner Mongolia Autonomous Region of China.</title>
        <authorList>
            <person name="Xue Q."/>
        </authorList>
    </citation>
    <scope>NUCLEOTIDE SEQUENCE [LARGE SCALE GENOMIC DNA]</scope>
    <source>
        <strain evidence="4 5">JWXQ-INN-674</strain>
    </source>
</reference>
<organism evidence="4 5">
    <name type="scientific">Natronorubrum halalkaliphilum</name>
    <dbReference type="NCBI Taxonomy" id="2691917"/>
    <lineage>
        <taxon>Archaea</taxon>
        <taxon>Methanobacteriati</taxon>
        <taxon>Methanobacteriota</taxon>
        <taxon>Stenosarchaea group</taxon>
        <taxon>Halobacteria</taxon>
        <taxon>Halobacteriales</taxon>
        <taxon>Natrialbaceae</taxon>
        <taxon>Natronorubrum</taxon>
    </lineage>
</organism>
<evidence type="ECO:0000256" key="1">
    <source>
        <dbReference type="PROSITE-ProRule" id="PRU00325"/>
    </source>
</evidence>
<dbReference type="Pfam" id="PF04434">
    <property type="entry name" value="SWIM"/>
    <property type="match status" value="1"/>
</dbReference>
<protein>
    <recommendedName>
        <fullName evidence="3">SWIM-type domain-containing protein</fullName>
    </recommendedName>
</protein>
<keyword evidence="5" id="KW-1185">Reference proteome</keyword>
<dbReference type="Proteomes" id="UP000434101">
    <property type="component" value="Unassembled WGS sequence"/>
</dbReference>